<dbReference type="InterPro" id="IPR047958">
    <property type="entry name" value="B-4DMT-like"/>
</dbReference>
<reference evidence="2 3" key="1">
    <citation type="submission" date="2018-10" db="EMBL/GenBank/DDBJ databases">
        <title>Sequencing the genomes of 1000 actinobacteria strains.</title>
        <authorList>
            <person name="Klenk H.-P."/>
        </authorList>
    </citation>
    <scope>NUCLEOTIDE SEQUENCE [LARGE SCALE GENOMIC DNA]</scope>
    <source>
        <strain evidence="2 3">DSM 43800</strain>
    </source>
</reference>
<feature type="transmembrane region" description="Helical" evidence="1">
    <location>
        <begin position="101"/>
        <end position="124"/>
    </location>
</feature>
<dbReference type="Proteomes" id="UP000282084">
    <property type="component" value="Unassembled WGS sequence"/>
</dbReference>
<dbReference type="EMBL" id="RBXO01000001">
    <property type="protein sequence ID" value="RKT56410.1"/>
    <property type="molecule type" value="Genomic_DNA"/>
</dbReference>
<organism evidence="2 3">
    <name type="scientific">Saccharothrix australiensis</name>
    <dbReference type="NCBI Taxonomy" id="2072"/>
    <lineage>
        <taxon>Bacteria</taxon>
        <taxon>Bacillati</taxon>
        <taxon>Actinomycetota</taxon>
        <taxon>Actinomycetes</taxon>
        <taxon>Pseudonocardiales</taxon>
        <taxon>Pseudonocardiaceae</taxon>
        <taxon>Saccharothrix</taxon>
    </lineage>
</organism>
<keyword evidence="1" id="KW-0472">Membrane</keyword>
<evidence type="ECO:0000313" key="3">
    <source>
        <dbReference type="Proteomes" id="UP000282084"/>
    </source>
</evidence>
<proteinExistence type="predicted"/>
<keyword evidence="1" id="KW-0812">Transmembrane</keyword>
<dbReference type="AlphaFoldDB" id="A0A495W5L3"/>
<comment type="caution">
    <text evidence="2">The sequence shown here is derived from an EMBL/GenBank/DDBJ whole genome shotgun (WGS) entry which is preliminary data.</text>
</comment>
<evidence type="ECO:0000313" key="2">
    <source>
        <dbReference type="EMBL" id="RKT56410.1"/>
    </source>
</evidence>
<gene>
    <name evidence="2" type="ORF">C8E97_5109</name>
</gene>
<dbReference type="NCBIfam" id="NF037996">
    <property type="entry name" value="B-4DMT"/>
    <property type="match status" value="1"/>
</dbReference>
<keyword evidence="1" id="KW-1133">Transmembrane helix</keyword>
<sequence>MRGWLPRGLWTGVLHGGVQVGTGAVAVHSPGGSAAARYAALGLVVVVGVVWGALDSRRGLDEGGLVWFSAALVAGPVAGVVGVLGRSLLVDRTGVEALGPALTGGAAFTALLVLVAAGPGLALGRVVPRPRRSS</sequence>
<keyword evidence="3" id="KW-1185">Reference proteome</keyword>
<protein>
    <submittedName>
        <fullName evidence="2">Uncharacterized protein</fullName>
    </submittedName>
</protein>
<feature type="transmembrane region" description="Helical" evidence="1">
    <location>
        <begin position="35"/>
        <end position="54"/>
    </location>
</feature>
<evidence type="ECO:0000256" key="1">
    <source>
        <dbReference type="SAM" id="Phobius"/>
    </source>
</evidence>
<feature type="transmembrane region" description="Helical" evidence="1">
    <location>
        <begin position="66"/>
        <end position="89"/>
    </location>
</feature>
<name>A0A495W5L3_9PSEU</name>
<dbReference type="RefSeq" id="WP_121007975.1">
    <property type="nucleotide sequence ID" value="NZ_RBXO01000001.1"/>
</dbReference>
<accession>A0A495W5L3</accession>